<dbReference type="GeneID" id="16607627"/>
<feature type="region of interest" description="Disordered" evidence="1">
    <location>
        <begin position="385"/>
        <end position="415"/>
    </location>
</feature>
<protein>
    <submittedName>
        <fullName evidence="2">Uncharacterized protein</fullName>
    </submittedName>
</protein>
<dbReference type="Proteomes" id="UP000204584">
    <property type="component" value="Segment"/>
</dbReference>
<evidence type="ECO:0000313" key="3">
    <source>
        <dbReference type="Proteomes" id="UP000204584"/>
    </source>
</evidence>
<keyword evidence="3" id="KW-1185">Reference proteome</keyword>
<accession>S4W5Z6</accession>
<evidence type="ECO:0000313" key="2">
    <source>
        <dbReference type="EMBL" id="AGO85840.1"/>
    </source>
</evidence>
<organism evidence="2 3">
    <name type="scientific">Pandoravirus salinus</name>
    <dbReference type="NCBI Taxonomy" id="1349410"/>
    <lineage>
        <taxon>Viruses</taxon>
        <taxon>Pandoravirus</taxon>
    </lineage>
</organism>
<evidence type="ECO:0000256" key="1">
    <source>
        <dbReference type="SAM" id="MobiDB-lite"/>
    </source>
</evidence>
<dbReference type="KEGG" id="vg:16607627"/>
<dbReference type="EMBL" id="KC977571">
    <property type="protein sequence ID" value="AGO85840.1"/>
    <property type="molecule type" value="Genomic_DNA"/>
</dbReference>
<proteinExistence type="predicted"/>
<sequence length="472" mass="50144">MTPTGIAPIPSDRTAHSAARCAPPCGVPGGVCRDAAPAAIAMRDARPVPDGALLSAEDADAKMCSVVRRSAQLKDDFVTLYREVHDLYRHFAAMAATPSVDGGGGRFHSFSDLCARGLVKSMREVGKSVRMTLIDALMREVVMIGAGADDMAAACCVSPTSYRSVIQLFNAHYDGTGRWIEMSFDALKAWFCAATQDALRATLWAVWRRARAIMAAANDKCLTRYHFDAASREFEYGGARSPDALIGNIRNTRQADGMAAAAATETRVSWQRMSRCDGPSLTISSGTRTTTASACAGAAAPVSGAKRPHSAISCAGGDGDDDGDLVVVARRQRVATERQEADRLRSGLAGAAGLRDLGPMVQAMARLMSLYPPGEVRALVAAAYPPRGPTGRRADGTHSDGDATQGDDNNNGRQAAGLWAPTAFVEWFAANHETYGLANTPDYAWNTMVPPRSPSGDADRWSRAYWLAGAKP</sequence>
<feature type="compositionally biased region" description="Basic and acidic residues" evidence="1">
    <location>
        <begin position="392"/>
        <end position="401"/>
    </location>
</feature>
<gene>
    <name evidence="2" type="ORF">psal_cds_1406</name>
</gene>
<name>S4W5Z6_9VIRU</name>
<dbReference type="RefSeq" id="YP_008438920.1">
    <property type="nucleotide sequence ID" value="NC_022098.1"/>
</dbReference>
<reference evidence="2 3" key="1">
    <citation type="journal article" date="2013" name="Science">
        <title>Pandoraviruses: amoeba viruses with genomes up to 2.5 Mb reaching that of parasitic eukaryotes.</title>
        <authorList>
            <person name="Philippe N."/>
            <person name="Legendre M."/>
            <person name="Doutre G."/>
            <person name="Coute Y."/>
            <person name="Poirot O."/>
            <person name="Lescot M."/>
            <person name="Arslan D."/>
            <person name="Seltzer V."/>
            <person name="Bertaux L."/>
            <person name="Bruley C."/>
            <person name="Garin J."/>
            <person name="Claverie J.M."/>
            <person name="Abergel C."/>
        </authorList>
    </citation>
    <scope>NUCLEOTIDE SEQUENCE [LARGE SCALE GENOMIC DNA]</scope>
</reference>